<evidence type="ECO:0000259" key="1">
    <source>
        <dbReference type="PROSITE" id="PS51094"/>
    </source>
</evidence>
<dbReference type="Gene3D" id="3.40.930.10">
    <property type="entry name" value="Mannitol-specific EII, Chain A"/>
    <property type="match status" value="1"/>
</dbReference>
<dbReference type="Proteomes" id="UP001304683">
    <property type="component" value="Chromosome"/>
</dbReference>
<dbReference type="InterPro" id="IPR016152">
    <property type="entry name" value="PTrfase/Anion_transptr"/>
</dbReference>
<organism evidence="2 3">
    <name type="scientific">Thermaerobacter composti</name>
    <dbReference type="NCBI Taxonomy" id="554949"/>
    <lineage>
        <taxon>Bacteria</taxon>
        <taxon>Bacillati</taxon>
        <taxon>Bacillota</taxon>
        <taxon>Clostridia</taxon>
        <taxon>Eubacteriales</taxon>
        <taxon>Clostridiales Family XVII. Incertae Sedis</taxon>
        <taxon>Thermaerobacter</taxon>
    </lineage>
</organism>
<proteinExistence type="predicted"/>
<dbReference type="CDD" id="cd00211">
    <property type="entry name" value="PTS_IIA_fru"/>
    <property type="match status" value="1"/>
</dbReference>
<dbReference type="EMBL" id="CP132508">
    <property type="protein sequence ID" value="WPD18544.1"/>
    <property type="molecule type" value="Genomic_DNA"/>
</dbReference>
<accession>A0ABZ0QMQ2</accession>
<reference evidence="2 3" key="1">
    <citation type="submission" date="2023-08" db="EMBL/GenBank/DDBJ databases">
        <title>Genome sequence of Thermaerobacter compostii strain Ins1, a spore-forming filamentous bacterium isolated from a deep geothermal reservoir.</title>
        <authorList>
            <person name="Bregnard D."/>
            <person name="Gonzalez D."/>
            <person name="Junier P."/>
        </authorList>
    </citation>
    <scope>NUCLEOTIDE SEQUENCE [LARGE SCALE GENOMIC DNA]</scope>
    <source>
        <strain evidence="2 3">Ins1</strain>
    </source>
</reference>
<dbReference type="RefSeq" id="WP_318750370.1">
    <property type="nucleotide sequence ID" value="NZ_CP132508.1"/>
</dbReference>
<dbReference type="PANTHER" id="PTHR47738:SF3">
    <property type="entry name" value="PHOSPHOTRANSFERASE SYSTEM MANNITOL_FRUCTOSE-SPECIFIC IIA DOMAIN CONTAINING PROTEIN"/>
    <property type="match status" value="1"/>
</dbReference>
<dbReference type="InterPro" id="IPR002178">
    <property type="entry name" value="PTS_EIIA_type-2_dom"/>
</dbReference>
<dbReference type="Pfam" id="PF00359">
    <property type="entry name" value="PTS_EIIA_2"/>
    <property type="match status" value="1"/>
</dbReference>
<keyword evidence="2" id="KW-0813">Transport</keyword>
<evidence type="ECO:0000313" key="3">
    <source>
        <dbReference type="Proteomes" id="UP001304683"/>
    </source>
</evidence>
<keyword evidence="2" id="KW-0762">Sugar transport</keyword>
<dbReference type="PROSITE" id="PS51094">
    <property type="entry name" value="PTS_EIIA_TYPE_2"/>
    <property type="match status" value="1"/>
</dbReference>
<protein>
    <submittedName>
        <fullName evidence="2">PTS sugar transporter subunit IIA</fullName>
    </submittedName>
</protein>
<feature type="domain" description="PTS EIIA type-2" evidence="1">
    <location>
        <begin position="1"/>
        <end position="146"/>
    </location>
</feature>
<dbReference type="SUPFAM" id="SSF55804">
    <property type="entry name" value="Phoshotransferase/anion transport protein"/>
    <property type="match status" value="1"/>
</dbReference>
<evidence type="ECO:0000313" key="2">
    <source>
        <dbReference type="EMBL" id="WPD18544.1"/>
    </source>
</evidence>
<dbReference type="PANTHER" id="PTHR47738">
    <property type="entry name" value="PTS SYSTEM FRUCTOSE-LIKE EIIA COMPONENT-RELATED"/>
    <property type="match status" value="1"/>
</dbReference>
<gene>
    <name evidence="2" type="ORF">Q5761_09275</name>
</gene>
<keyword evidence="3" id="KW-1185">Reference proteome</keyword>
<name>A0ABZ0QMQ2_9FIRM</name>
<sequence length="152" mass="16593">MFSRELIMLDLDVADAQGAIRALGSRLRECGHVAETFVDAVLDRERAFPTGLPTRIPVAIPHTDATHCYKPGIAVGVLRHPVEFGEMGNPQGTVGVRAVFLLSIPDPSRQVDCLRALVEAFQDPHFLPDLVGSRTTDEAWQVCQRTFGGTLT</sequence>
<dbReference type="InterPro" id="IPR051541">
    <property type="entry name" value="PTS_SugarTrans_NitroReg"/>
</dbReference>